<dbReference type="PANTHER" id="PTHR45709:SF3">
    <property type="entry name" value="GUANINE NUCLEOTIDE-BINDING PROTEIN-LIKE 1"/>
    <property type="match status" value="1"/>
</dbReference>
<feature type="region of interest" description="Disordered" evidence="6">
    <location>
        <begin position="310"/>
        <end position="335"/>
    </location>
</feature>
<comment type="caution">
    <text evidence="8">The sequence shown here is derived from an EMBL/GenBank/DDBJ whole genome shotgun (WGS) entry which is preliminary data.</text>
</comment>
<evidence type="ECO:0000256" key="5">
    <source>
        <dbReference type="ARBA" id="ARBA00039902"/>
    </source>
</evidence>
<dbReference type="Gene3D" id="3.40.50.300">
    <property type="entry name" value="P-loop containing nucleotide triphosphate hydrolases"/>
    <property type="match status" value="1"/>
</dbReference>
<feature type="compositionally biased region" description="Basic and acidic residues" evidence="6">
    <location>
        <begin position="26"/>
        <end position="43"/>
    </location>
</feature>
<evidence type="ECO:0000256" key="2">
    <source>
        <dbReference type="ARBA" id="ARBA00022741"/>
    </source>
</evidence>
<feature type="region of interest" description="Disordered" evidence="6">
    <location>
        <begin position="1"/>
        <end position="60"/>
    </location>
</feature>
<keyword evidence="9" id="KW-1185">Reference proteome</keyword>
<evidence type="ECO:0000256" key="1">
    <source>
        <dbReference type="ARBA" id="ARBA00022553"/>
    </source>
</evidence>
<feature type="compositionally biased region" description="Basic and acidic residues" evidence="6">
    <location>
        <begin position="532"/>
        <end position="547"/>
    </location>
</feature>
<dbReference type="InterPro" id="IPR027417">
    <property type="entry name" value="P-loop_NTPase"/>
</dbReference>
<dbReference type="InterPro" id="IPR006073">
    <property type="entry name" value="GTP-bd"/>
</dbReference>
<dbReference type="OrthoDB" id="61815at2759"/>
<comment type="function">
    <text evidence="4">Possible regulatory or functional link with the histocompatibility cluster.</text>
</comment>
<evidence type="ECO:0000256" key="6">
    <source>
        <dbReference type="SAM" id="MobiDB-lite"/>
    </source>
</evidence>
<feature type="region of interest" description="Disordered" evidence="6">
    <location>
        <begin position="532"/>
        <end position="585"/>
    </location>
</feature>
<evidence type="ECO:0000313" key="9">
    <source>
        <dbReference type="Proteomes" id="UP000646827"/>
    </source>
</evidence>
<protein>
    <recommendedName>
        <fullName evidence="5">Guanine nucleotide-binding protein-like 1</fullName>
    </recommendedName>
</protein>
<gene>
    <name evidence="8" type="ORF">INT45_005356</name>
</gene>
<proteinExistence type="predicted"/>
<dbReference type="Pfam" id="PF01926">
    <property type="entry name" value="MMR_HSR1"/>
    <property type="match status" value="1"/>
</dbReference>
<feature type="compositionally biased region" description="Basic residues" evidence="6">
    <location>
        <begin position="1"/>
        <end position="25"/>
    </location>
</feature>
<dbReference type="EMBL" id="JAEPRB010000149">
    <property type="protein sequence ID" value="KAG2220183.1"/>
    <property type="molecule type" value="Genomic_DNA"/>
</dbReference>
<keyword evidence="3" id="KW-0342">GTP-binding</keyword>
<dbReference type="Proteomes" id="UP000646827">
    <property type="component" value="Unassembled WGS sequence"/>
</dbReference>
<dbReference type="InterPro" id="IPR043358">
    <property type="entry name" value="GNL1-like"/>
</dbReference>
<evidence type="ECO:0000313" key="8">
    <source>
        <dbReference type="EMBL" id="KAG2220183.1"/>
    </source>
</evidence>
<dbReference type="PROSITE" id="PS51721">
    <property type="entry name" value="G_CP"/>
    <property type="match status" value="1"/>
</dbReference>
<accession>A0A8H7S2D5</accession>
<feature type="domain" description="CP-type G" evidence="7">
    <location>
        <begin position="166"/>
        <end position="416"/>
    </location>
</feature>
<name>A0A8H7S2D5_9FUNG</name>
<evidence type="ECO:0000256" key="4">
    <source>
        <dbReference type="ARBA" id="ARBA00037770"/>
    </source>
</evidence>
<keyword evidence="1" id="KW-0597">Phosphoprotein</keyword>
<evidence type="ECO:0000256" key="3">
    <source>
        <dbReference type="ARBA" id="ARBA00023134"/>
    </source>
</evidence>
<dbReference type="GO" id="GO:0003924">
    <property type="term" value="F:GTPase activity"/>
    <property type="evidence" value="ECO:0007669"/>
    <property type="project" value="InterPro"/>
</dbReference>
<dbReference type="AlphaFoldDB" id="A0A8H7S2D5"/>
<feature type="compositionally biased region" description="Acidic residues" evidence="6">
    <location>
        <begin position="555"/>
        <end position="565"/>
    </location>
</feature>
<evidence type="ECO:0000259" key="7">
    <source>
        <dbReference type="PROSITE" id="PS51721"/>
    </source>
</evidence>
<keyword evidence="2" id="KW-0547">Nucleotide-binding</keyword>
<organism evidence="8 9">
    <name type="scientific">Circinella minor</name>
    <dbReference type="NCBI Taxonomy" id="1195481"/>
    <lineage>
        <taxon>Eukaryota</taxon>
        <taxon>Fungi</taxon>
        <taxon>Fungi incertae sedis</taxon>
        <taxon>Mucoromycota</taxon>
        <taxon>Mucoromycotina</taxon>
        <taxon>Mucoromycetes</taxon>
        <taxon>Mucorales</taxon>
        <taxon>Lichtheimiaceae</taxon>
        <taxon>Circinella</taxon>
    </lineage>
</organism>
<dbReference type="GO" id="GO:0005525">
    <property type="term" value="F:GTP binding"/>
    <property type="evidence" value="ECO:0007669"/>
    <property type="project" value="UniProtKB-KW"/>
</dbReference>
<dbReference type="InterPro" id="IPR030378">
    <property type="entry name" value="G_CP_dom"/>
</dbReference>
<dbReference type="SUPFAM" id="SSF52540">
    <property type="entry name" value="P-loop containing nucleoside triphosphate hydrolases"/>
    <property type="match status" value="1"/>
</dbReference>
<reference evidence="8 9" key="1">
    <citation type="submission" date="2020-12" db="EMBL/GenBank/DDBJ databases">
        <title>Metabolic potential, ecology and presence of endohyphal bacteria is reflected in genomic diversity of Mucoromycotina.</title>
        <authorList>
            <person name="Muszewska A."/>
            <person name="Okrasinska A."/>
            <person name="Steczkiewicz K."/>
            <person name="Drgas O."/>
            <person name="Orlowska M."/>
            <person name="Perlinska-Lenart U."/>
            <person name="Aleksandrzak-Piekarczyk T."/>
            <person name="Szatraj K."/>
            <person name="Zielenkiewicz U."/>
            <person name="Pilsyk S."/>
            <person name="Malc E."/>
            <person name="Mieczkowski P."/>
            <person name="Kruszewska J.S."/>
            <person name="Biernat P."/>
            <person name="Pawlowska J."/>
        </authorList>
    </citation>
    <scope>NUCLEOTIDE SEQUENCE [LARGE SCALE GENOMIC DNA]</scope>
    <source>
        <strain evidence="8 9">CBS 142.35</strain>
    </source>
</reference>
<sequence>MTGRRKKPFSGKAKKVQLQAKKLRKAAQEEREQERELQREQQRQRNASIPALPTAYSLDGRRGDSGKYRLVSMFEKLSSDEIERSRLRSMKPFERLPQTALEVGVDSFSESIDFPKRPTWSYGMNKEEVEARENQYFEKWVKDIYERYGNDERGQLSWFEHNLEVWRQLWRVLEISDVVLVVMDIRHPLLHFPRALYEYVTRDLKRKIVGIFNKVDLVSEFTVFAWTKYFEEQFPELHIASFSCYPRDEKLIDDTKTYTLKMRVKRPRNRYYHAHGVRAILEACKDVKLEKKGVHVDWAGLMARYKNDDDASAESAVDEERNSYDDDESDTNSMDGLDDEFSRIMDISTEQVTPHSEYVTLGLVGHPNVGKSSLINSIMQRTVVSASRTPGHTKHFQTIHLCENLRLCDSPGLVFPTLLPRALQILSGMYPIAQVQEPYSVVQYLAERVPVEKILSLTPPDLDNALSFKWTAWAICEAYAIQRGFFTAQAARPDVYRAANTILRFTNDGRILMSFKPIGFFTSSKYEQLRVKESTKKQQDKRYHSDSNIDNSQSETDDSDEDEEEGGRIDIQGGGFALLADQSDV</sequence>
<dbReference type="PANTHER" id="PTHR45709">
    <property type="entry name" value="LARGE SUBUNIT GTPASE 1 HOMOLOG-RELATED"/>
    <property type="match status" value="1"/>
</dbReference>